<dbReference type="Pfam" id="PF08698">
    <property type="entry name" value="Fcf2"/>
    <property type="match status" value="1"/>
</dbReference>
<feature type="domain" description="Fcf2 pre-rRNA processing C-terminal" evidence="4">
    <location>
        <begin position="213"/>
        <end position="306"/>
    </location>
</feature>
<comment type="caution">
    <text evidence="5">The sequence shown here is derived from an EMBL/GenBank/DDBJ whole genome shotgun (WGS) entry which is preliminary data.</text>
</comment>
<dbReference type="Proteomes" id="UP001162060">
    <property type="component" value="Unassembled WGS sequence"/>
</dbReference>
<organism evidence="5 6">
    <name type="scientific">Peronospora matthiolae</name>
    <dbReference type="NCBI Taxonomy" id="2874970"/>
    <lineage>
        <taxon>Eukaryota</taxon>
        <taxon>Sar</taxon>
        <taxon>Stramenopiles</taxon>
        <taxon>Oomycota</taxon>
        <taxon>Peronosporomycetes</taxon>
        <taxon>Peronosporales</taxon>
        <taxon>Peronosporaceae</taxon>
        <taxon>Peronospora</taxon>
    </lineage>
</organism>
<protein>
    <recommendedName>
        <fullName evidence="4">Fcf2 pre-rRNA processing C-terminal domain-containing protein</fullName>
    </recommendedName>
</protein>
<evidence type="ECO:0000313" key="5">
    <source>
        <dbReference type="EMBL" id="CAK7931109.1"/>
    </source>
</evidence>
<reference evidence="5" key="1">
    <citation type="submission" date="2024-01" db="EMBL/GenBank/DDBJ databases">
        <authorList>
            <person name="Webb A."/>
        </authorList>
    </citation>
    <scope>NUCLEOTIDE SEQUENCE</scope>
    <source>
        <strain evidence="5">Pm1</strain>
    </source>
</reference>
<evidence type="ECO:0000313" key="6">
    <source>
        <dbReference type="Proteomes" id="UP001162060"/>
    </source>
</evidence>
<dbReference type="GO" id="GO:0003723">
    <property type="term" value="F:RNA binding"/>
    <property type="evidence" value="ECO:0007669"/>
    <property type="project" value="TreeGrafter"/>
</dbReference>
<dbReference type="PANTHER" id="PTHR21686:SF12">
    <property type="entry name" value="DEOXYNUCLEOTIDYLTRANSFERASE TERMINAL-INTERACTING PROTEIN 2"/>
    <property type="match status" value="1"/>
</dbReference>
<accession>A0AAV1UDD8</accession>
<dbReference type="EMBL" id="CAKLBY020000172">
    <property type="protein sequence ID" value="CAK7931109.1"/>
    <property type="molecule type" value="Genomic_DNA"/>
</dbReference>
<dbReference type="PANTHER" id="PTHR21686">
    <property type="entry name" value="DEOXYNUCLEOTIDYLTRANSFERASE TERMINAL-INTERACTING PROTEIN 2"/>
    <property type="match status" value="1"/>
</dbReference>
<dbReference type="GO" id="GO:0006396">
    <property type="term" value="P:RNA processing"/>
    <property type="evidence" value="ECO:0007669"/>
    <property type="project" value="TreeGrafter"/>
</dbReference>
<evidence type="ECO:0000256" key="1">
    <source>
        <dbReference type="ARBA" id="ARBA00004604"/>
    </source>
</evidence>
<keyword evidence="2" id="KW-0539">Nucleus</keyword>
<gene>
    <name evidence="5" type="ORF">PM001_LOCUS16259</name>
</gene>
<comment type="subcellular location">
    <subcellularLocation>
        <location evidence="1">Nucleus</location>
        <location evidence="1">Nucleolus</location>
    </subcellularLocation>
</comment>
<dbReference type="InterPro" id="IPR014810">
    <property type="entry name" value="Fcf2_C"/>
</dbReference>
<feature type="compositionally biased region" description="Polar residues" evidence="3">
    <location>
        <begin position="20"/>
        <end position="36"/>
    </location>
</feature>
<dbReference type="GO" id="GO:0005730">
    <property type="term" value="C:nucleolus"/>
    <property type="evidence" value="ECO:0007669"/>
    <property type="project" value="UniProtKB-SubCell"/>
</dbReference>
<evidence type="ECO:0000259" key="4">
    <source>
        <dbReference type="Pfam" id="PF08698"/>
    </source>
</evidence>
<feature type="region of interest" description="Disordered" evidence="3">
    <location>
        <begin position="1"/>
        <end position="89"/>
    </location>
</feature>
<feature type="compositionally biased region" description="Basic and acidic residues" evidence="3">
    <location>
        <begin position="42"/>
        <end position="57"/>
    </location>
</feature>
<evidence type="ECO:0000256" key="3">
    <source>
        <dbReference type="SAM" id="MobiDB-lite"/>
    </source>
</evidence>
<dbReference type="AlphaFoldDB" id="A0AAV1UDD8"/>
<proteinExistence type="predicted"/>
<evidence type="ECO:0000256" key="2">
    <source>
        <dbReference type="ARBA" id="ARBA00023242"/>
    </source>
</evidence>
<name>A0AAV1UDD8_9STRA</name>
<dbReference type="InterPro" id="IPR039883">
    <property type="entry name" value="Fcf2/DNTTIP2"/>
</dbReference>
<sequence>MVETRRTSRRLQAKAAAVASSPTPSTERSIVPTSATACEPHCTSEEMKEEVPGRRSESNQLLDPQGVPIVELEKQQTSWKTETGAADDEDDGDLIVIKQDEEEDEDVEHYALLAASGLNLSSRCPSGSKSEPIAASVKRTVATAALVKRRMVSDQLDSDASQFQEFFSFGGTKRSTAAALRADAQATEEAKIIAASRKAVAHSERQRVESQHKKSAGRRWFNFESEEMTADARRDFALLRMRNYLDPKKFYKSSDHSRALPKHFQMGQVIEGAHEFHSARLTKKQRRQTFTDEIMADEAVVQYTHRVAGNIQAARSNQGRTKKKRRY</sequence>